<dbReference type="SMART" id="SM00248">
    <property type="entry name" value="ANK"/>
    <property type="match status" value="2"/>
</dbReference>
<feature type="compositionally biased region" description="Polar residues" evidence="2">
    <location>
        <begin position="16"/>
        <end position="25"/>
    </location>
</feature>
<gene>
    <name evidence="3" type="ORF">LSH36_37g10060</name>
</gene>
<dbReference type="PANTHER" id="PTHR22677:SF3">
    <property type="entry name" value="ANKYRIN REPEAT DOMAIN-CONTAINING PROTEIN 60"/>
    <property type="match status" value="1"/>
</dbReference>
<dbReference type="InterPro" id="IPR002110">
    <property type="entry name" value="Ankyrin_rpt"/>
</dbReference>
<feature type="repeat" description="ANK" evidence="1">
    <location>
        <begin position="161"/>
        <end position="193"/>
    </location>
</feature>
<dbReference type="InterPro" id="IPR039323">
    <property type="entry name" value="ANKRD_45/46/60"/>
</dbReference>
<dbReference type="PROSITE" id="PS50297">
    <property type="entry name" value="ANK_REP_REGION"/>
    <property type="match status" value="2"/>
</dbReference>
<reference evidence="3" key="1">
    <citation type="journal article" date="2023" name="Mol. Biol. Evol.">
        <title>Third-Generation Sequencing Reveals the Adaptive Role of the Epigenome in Three Deep-Sea Polychaetes.</title>
        <authorList>
            <person name="Perez M."/>
            <person name="Aroh O."/>
            <person name="Sun Y."/>
            <person name="Lan Y."/>
            <person name="Juniper S.K."/>
            <person name="Young C.R."/>
            <person name="Angers B."/>
            <person name="Qian P.Y."/>
        </authorList>
    </citation>
    <scope>NUCLEOTIDE SEQUENCE</scope>
    <source>
        <strain evidence="3">P08H-3</strain>
    </source>
</reference>
<protein>
    <recommendedName>
        <fullName evidence="5">Ankyrin repeat domain-containing protein 60</fullName>
    </recommendedName>
</protein>
<comment type="caution">
    <text evidence="3">The sequence shown here is derived from an EMBL/GenBank/DDBJ whole genome shotgun (WGS) entry which is preliminary data.</text>
</comment>
<evidence type="ECO:0000313" key="3">
    <source>
        <dbReference type="EMBL" id="KAK2166634.1"/>
    </source>
</evidence>
<proteinExistence type="predicted"/>
<dbReference type="Proteomes" id="UP001208570">
    <property type="component" value="Unassembled WGS sequence"/>
</dbReference>
<dbReference type="PROSITE" id="PS50088">
    <property type="entry name" value="ANK_REPEAT"/>
    <property type="match status" value="2"/>
</dbReference>
<evidence type="ECO:0000313" key="4">
    <source>
        <dbReference type="Proteomes" id="UP001208570"/>
    </source>
</evidence>
<evidence type="ECO:0000256" key="2">
    <source>
        <dbReference type="SAM" id="MobiDB-lite"/>
    </source>
</evidence>
<keyword evidence="4" id="KW-1185">Reference proteome</keyword>
<dbReference type="PANTHER" id="PTHR22677">
    <property type="entry name" value="ANKYRIN REPEAT DOMAIN-CONTAINING PROTEIN 60"/>
    <property type="match status" value="1"/>
</dbReference>
<keyword evidence="1" id="KW-0040">ANK repeat</keyword>
<dbReference type="Pfam" id="PF12796">
    <property type="entry name" value="Ank_2"/>
    <property type="match status" value="1"/>
</dbReference>
<name>A0AAD9K877_9ANNE</name>
<dbReference type="InterPro" id="IPR029071">
    <property type="entry name" value="Ubiquitin-like_domsf"/>
</dbReference>
<organism evidence="3 4">
    <name type="scientific">Paralvinella palmiformis</name>
    <dbReference type="NCBI Taxonomy" id="53620"/>
    <lineage>
        <taxon>Eukaryota</taxon>
        <taxon>Metazoa</taxon>
        <taxon>Spiralia</taxon>
        <taxon>Lophotrochozoa</taxon>
        <taxon>Annelida</taxon>
        <taxon>Polychaeta</taxon>
        <taxon>Sedentaria</taxon>
        <taxon>Canalipalpata</taxon>
        <taxon>Terebellida</taxon>
        <taxon>Terebelliformia</taxon>
        <taxon>Alvinellidae</taxon>
        <taxon>Paralvinella</taxon>
    </lineage>
</organism>
<feature type="region of interest" description="Disordered" evidence="2">
    <location>
        <begin position="1"/>
        <end position="25"/>
    </location>
</feature>
<sequence>MLKATAKHAGRDPKLRTSSWGRSSTTAGMAKDRYFNIFCKLESTDEKFTMKNVYLEMKIKDLKAYSEFITGIPVNLQRLCYLDKGDLIEHTDIRHNDIVPGALLHMKVWKTWHSLIEAVVAGDTDWIFSLGVTATSTFRSPNSDYMAYQLPKIRQNWLEERGFVALFIASHRGNQKLCAKLMESGANVNARTPCGRSPLHVAAAMGHGSIVDLLLEKGANIDAADNNGDTPLTVAEKFGNKVCERHLFLFRWQQRAKQTLRNKLRIDRFAHQYFDSANPVWLRGKQAQMYLSQILPPGEFEGTSINAPLRRPRSMFVSGERMLTSCSDSDSEISIDDEPADVRKGHSRYLMPAIKEEGSIASRVSSGITKTRVKNRNGKQKRIQSGKTYDDWLREKKNLEQYKVRSRKEFEQKEEAVIEDRRLELARKQSFDALLCRQEIRLPPPAGSPTSVPFSIERFTNATTTEEIIQNIIERRQEQFSNDERPNLWLSIGDDNLYEKIKRRGSLLAKRYI</sequence>
<evidence type="ECO:0008006" key="5">
    <source>
        <dbReference type="Google" id="ProtNLM"/>
    </source>
</evidence>
<evidence type="ECO:0000256" key="1">
    <source>
        <dbReference type="PROSITE-ProRule" id="PRU00023"/>
    </source>
</evidence>
<dbReference type="SUPFAM" id="SSF48403">
    <property type="entry name" value="Ankyrin repeat"/>
    <property type="match status" value="1"/>
</dbReference>
<dbReference type="InterPro" id="IPR036770">
    <property type="entry name" value="Ankyrin_rpt-contain_sf"/>
</dbReference>
<dbReference type="SUPFAM" id="SSF54236">
    <property type="entry name" value="Ubiquitin-like"/>
    <property type="match status" value="1"/>
</dbReference>
<dbReference type="EMBL" id="JAODUP010000037">
    <property type="protein sequence ID" value="KAK2166634.1"/>
    <property type="molecule type" value="Genomic_DNA"/>
</dbReference>
<dbReference type="Gene3D" id="1.25.40.20">
    <property type="entry name" value="Ankyrin repeat-containing domain"/>
    <property type="match status" value="2"/>
</dbReference>
<dbReference type="AlphaFoldDB" id="A0AAD9K877"/>
<dbReference type="CDD" id="cd17063">
    <property type="entry name" value="Ubl_ANKRD60"/>
    <property type="match status" value="1"/>
</dbReference>
<feature type="repeat" description="ANK" evidence="1">
    <location>
        <begin position="194"/>
        <end position="226"/>
    </location>
</feature>
<accession>A0AAD9K877</accession>